<dbReference type="Pfam" id="PF13649">
    <property type="entry name" value="Methyltransf_25"/>
    <property type="match status" value="1"/>
</dbReference>
<organism evidence="4 5">
    <name type="scientific">Thioploca ingrica</name>
    <dbReference type="NCBI Taxonomy" id="40754"/>
    <lineage>
        <taxon>Bacteria</taxon>
        <taxon>Pseudomonadati</taxon>
        <taxon>Pseudomonadota</taxon>
        <taxon>Gammaproteobacteria</taxon>
        <taxon>Thiotrichales</taxon>
        <taxon>Thiotrichaceae</taxon>
        <taxon>Thioploca</taxon>
    </lineage>
</organism>
<evidence type="ECO:0000313" key="4">
    <source>
        <dbReference type="EMBL" id="BAP55732.1"/>
    </source>
</evidence>
<dbReference type="Gene3D" id="3.40.50.150">
    <property type="entry name" value="Vaccinia Virus protein VP39"/>
    <property type="match status" value="1"/>
</dbReference>
<dbReference type="PANTHER" id="PTHR43667:SF2">
    <property type="entry name" value="FATTY ACID C-METHYL TRANSFERASE"/>
    <property type="match status" value="1"/>
</dbReference>
<dbReference type="Pfam" id="PF21782">
    <property type="entry name" value="WHD_PKMT"/>
    <property type="match status" value="1"/>
</dbReference>
<gene>
    <name evidence="4" type="ORF">THII_1435</name>
</gene>
<proteinExistence type="predicted"/>
<dbReference type="InterPro" id="IPR050723">
    <property type="entry name" value="CFA/CMAS"/>
</dbReference>
<dbReference type="OrthoDB" id="323463at2"/>
<dbReference type="HOGENOM" id="CLU_037603_1_1_6"/>
<dbReference type="InterPro" id="IPR029063">
    <property type="entry name" value="SAM-dependent_MTases_sf"/>
</dbReference>
<name>A0A090AJM0_9GAMM</name>
<dbReference type="InterPro" id="IPR041698">
    <property type="entry name" value="Methyltransf_25"/>
</dbReference>
<dbReference type="CDD" id="cd02440">
    <property type="entry name" value="AdoMet_MTases"/>
    <property type="match status" value="1"/>
</dbReference>
<feature type="domain" description="Methyltransferase regulatory" evidence="1">
    <location>
        <begin position="214"/>
        <end position="296"/>
    </location>
</feature>
<dbReference type="SUPFAM" id="SSF53335">
    <property type="entry name" value="S-adenosyl-L-methionine-dependent methyltransferases"/>
    <property type="match status" value="1"/>
</dbReference>
<dbReference type="PANTHER" id="PTHR43667">
    <property type="entry name" value="CYCLOPROPANE-FATTY-ACYL-PHOSPHOLIPID SYNTHASE"/>
    <property type="match status" value="1"/>
</dbReference>
<evidence type="ECO:0000259" key="3">
    <source>
        <dbReference type="Pfam" id="PF21782"/>
    </source>
</evidence>
<dbReference type="STRING" id="40754.THII_1435"/>
<dbReference type="KEGG" id="tig:THII_1435"/>
<evidence type="ECO:0000313" key="5">
    <source>
        <dbReference type="Proteomes" id="UP000031623"/>
    </source>
</evidence>
<sequence>MPLDPMSYDELPYTCSAMPYAQPDRLATLATLFGMTPPAVATCRVLELGCCDGSNIIATAHQLPQAECWGIDLSVPQIAHGQALVEALGLQNITLKPLNILEIEEDLGQFDYIIAHGIYSWVSAPVQAKIFQICKHHLTPQGVAYLSYNTKPGWNIRDTLRDMMRYYGTAADAPKRTEQLKTLLQLIAKTIAADKTAYNQMISDELTHFVQLPEHFIFKEFLEEEHQPEYFHQFIAKAHSHGLEYLADAFFPTMLVNNFPPTVAEELYVFQNNLIHQEQMMDFLRNRRFRHTLLCHQGIPLNRHLSPEVLNYFYIASSLQPVANTTKPLQQFANAQGSVSTEQPIIQLALHYLSQQWPKAVAFTELVAQIKSHQDYSPQVQEQAILADALFNCYAKGLMDWYTQPPQLITTITTYPQASSLARWQARHGQRVTNQRSEVVTLENGIGLRLLPYLDGTHDRTALLKQLNDWVEQGLLTIHIKHQETDEAIDLSAENRPEILEKLLADTLQLIAQTALLVA</sequence>
<dbReference type="AlphaFoldDB" id="A0A090AJM0"/>
<evidence type="ECO:0008006" key="6">
    <source>
        <dbReference type="Google" id="ProtNLM"/>
    </source>
</evidence>
<evidence type="ECO:0000259" key="1">
    <source>
        <dbReference type="Pfam" id="PF10119"/>
    </source>
</evidence>
<dbReference type="InterPro" id="IPR018773">
    <property type="entry name" value="MeTrfase_reg_dom_prd"/>
</dbReference>
<dbReference type="InterPro" id="IPR048976">
    <property type="entry name" value="WHD_PKMT"/>
</dbReference>
<keyword evidence="5" id="KW-1185">Reference proteome</keyword>
<feature type="domain" description="Methyltransferase" evidence="2">
    <location>
        <begin position="45"/>
        <end position="142"/>
    </location>
</feature>
<dbReference type="EMBL" id="AP014633">
    <property type="protein sequence ID" value="BAP55732.1"/>
    <property type="molecule type" value="Genomic_DNA"/>
</dbReference>
<evidence type="ECO:0000259" key="2">
    <source>
        <dbReference type="Pfam" id="PF13649"/>
    </source>
</evidence>
<dbReference type="Proteomes" id="UP000031623">
    <property type="component" value="Chromosome"/>
</dbReference>
<accession>A0A090AJM0</accession>
<feature type="domain" description="PKMT C-terminal winged helix" evidence="3">
    <location>
        <begin position="415"/>
        <end position="516"/>
    </location>
</feature>
<dbReference type="Pfam" id="PF10119">
    <property type="entry name" value="MethyTransf_Reg"/>
    <property type="match status" value="1"/>
</dbReference>
<reference evidence="4 5" key="1">
    <citation type="journal article" date="2014" name="ISME J.">
        <title>Ecophysiology of Thioploca ingrica as revealed by the complete genome sequence supplemented with proteomic evidence.</title>
        <authorList>
            <person name="Kojima H."/>
            <person name="Ogura Y."/>
            <person name="Yamamoto N."/>
            <person name="Togashi T."/>
            <person name="Mori H."/>
            <person name="Watanabe T."/>
            <person name="Nemoto F."/>
            <person name="Kurokawa K."/>
            <person name="Hayashi T."/>
            <person name="Fukui M."/>
        </authorList>
    </citation>
    <scope>NUCLEOTIDE SEQUENCE [LARGE SCALE GENOMIC DNA]</scope>
</reference>
<protein>
    <recommendedName>
        <fullName evidence="6">Methyltransferase</fullName>
    </recommendedName>
</protein>